<keyword evidence="3" id="KW-1185">Reference proteome</keyword>
<organism evidence="2 3">
    <name type="scientific">Nostocoides australiense Ben110</name>
    <dbReference type="NCBI Taxonomy" id="1193182"/>
    <lineage>
        <taxon>Bacteria</taxon>
        <taxon>Bacillati</taxon>
        <taxon>Actinomycetota</taxon>
        <taxon>Actinomycetes</taxon>
        <taxon>Micrococcales</taxon>
        <taxon>Intrasporangiaceae</taxon>
        <taxon>Nostocoides</taxon>
    </lineage>
</organism>
<dbReference type="Pfam" id="PF12957">
    <property type="entry name" value="DUF3846"/>
    <property type="match status" value="1"/>
</dbReference>
<protein>
    <recommendedName>
        <fullName evidence="1">DUF3846 domain-containing protein</fullName>
    </recommendedName>
</protein>
<dbReference type="STRING" id="1193182.BN11_3140006"/>
<dbReference type="Proteomes" id="UP000035763">
    <property type="component" value="Unassembled WGS sequence"/>
</dbReference>
<dbReference type="RefSeq" id="WP_048699320.1">
    <property type="nucleotide sequence ID" value="NZ_HG764815.1"/>
</dbReference>
<proteinExistence type="predicted"/>
<evidence type="ECO:0000313" key="2">
    <source>
        <dbReference type="EMBL" id="CCH73694.1"/>
    </source>
</evidence>
<dbReference type="InterPro" id="IPR024559">
    <property type="entry name" value="DUF3846"/>
</dbReference>
<dbReference type="EMBL" id="CAJA01000240">
    <property type="protein sequence ID" value="CCH73694.1"/>
    <property type="molecule type" value="Genomic_DNA"/>
</dbReference>
<reference evidence="2 3" key="1">
    <citation type="journal article" date="2013" name="ISME J.">
        <title>A metabolic model for members of the genus Tetrasphaera involved in enhanced biological phosphorus removal.</title>
        <authorList>
            <person name="Kristiansen R."/>
            <person name="Nguyen H.T.T."/>
            <person name="Saunders A.M."/>
            <person name="Nielsen J.L."/>
            <person name="Wimmer R."/>
            <person name="Le V.Q."/>
            <person name="McIlroy S.J."/>
            <person name="Petrovski S."/>
            <person name="Seviour R.J."/>
            <person name="Calteau A."/>
            <person name="Nielsen K.L."/>
            <person name="Nielsen P.H."/>
        </authorList>
    </citation>
    <scope>NUCLEOTIDE SEQUENCE [LARGE SCALE GENOMIC DNA]</scope>
    <source>
        <strain evidence="2 3">Ben110</strain>
    </source>
</reference>
<comment type="caution">
    <text evidence="2">The sequence shown here is derived from an EMBL/GenBank/DDBJ whole genome shotgun (WGS) entry which is preliminary data.</text>
</comment>
<accession>W6K3Q9</accession>
<evidence type="ECO:0000313" key="3">
    <source>
        <dbReference type="Proteomes" id="UP000035763"/>
    </source>
</evidence>
<gene>
    <name evidence="2" type="ORF">BN11_3140006</name>
</gene>
<evidence type="ECO:0000259" key="1">
    <source>
        <dbReference type="Pfam" id="PF12957"/>
    </source>
</evidence>
<feature type="domain" description="DUF3846" evidence="1">
    <location>
        <begin position="6"/>
        <end position="109"/>
    </location>
</feature>
<dbReference type="AlphaFoldDB" id="W6K3Q9"/>
<sequence>MSNLFRAVTIDVDGNAEAVQWDTTTGTLTHLQQAVGGLVDLVALHEHVTMWVNDEGIVKGMPMNIVATSIARGFGFTHQPYFGTAVFTGGGDEEGETLGLSEQHVEALMNLARLAQLQLA</sequence>
<name>W6K3Q9_9MICO</name>